<feature type="region of interest" description="Disordered" evidence="1">
    <location>
        <begin position="34"/>
        <end position="109"/>
    </location>
</feature>
<feature type="chain" id="PRO_5003921979" evidence="2">
    <location>
        <begin position="20"/>
        <end position="236"/>
    </location>
</feature>
<dbReference type="HOGENOM" id="CLU_1259434_0_0_5"/>
<feature type="compositionally biased region" description="Low complexity" evidence="1">
    <location>
        <begin position="192"/>
        <end position="202"/>
    </location>
</feature>
<feature type="compositionally biased region" description="Pro residues" evidence="1">
    <location>
        <begin position="46"/>
        <end position="61"/>
    </location>
</feature>
<evidence type="ECO:0000256" key="2">
    <source>
        <dbReference type="SAM" id="SignalP"/>
    </source>
</evidence>
<reference evidence="3 4" key="1">
    <citation type="submission" date="2012-04" db="EMBL/GenBank/DDBJ databases">
        <title>The Genome Sequence of Afipia broomeae ATCC 49717.</title>
        <authorList>
            <consortium name="The Broad Institute Genome Sequencing Platform"/>
            <person name="Earl A."/>
            <person name="Ward D."/>
            <person name="Feldgarden M."/>
            <person name="Gevers D."/>
            <person name="Huys G."/>
            <person name="Walker B."/>
            <person name="Young S.K."/>
            <person name="Zeng Q."/>
            <person name="Gargeya S."/>
            <person name="Fitzgerald M."/>
            <person name="Haas B."/>
            <person name="Abouelleil A."/>
            <person name="Alvarado L."/>
            <person name="Arachchi H.M."/>
            <person name="Berlin A."/>
            <person name="Chapman S.B."/>
            <person name="Goldberg J."/>
            <person name="Griggs A."/>
            <person name="Gujja S."/>
            <person name="Hansen M."/>
            <person name="Howarth C."/>
            <person name="Imamovic A."/>
            <person name="Larimer J."/>
            <person name="McCowen C."/>
            <person name="Montmayeur A."/>
            <person name="Murphy C."/>
            <person name="Neiman D."/>
            <person name="Pearson M."/>
            <person name="Priest M."/>
            <person name="Roberts A."/>
            <person name="Saif S."/>
            <person name="Shea T."/>
            <person name="Sisk P."/>
            <person name="Sykes S."/>
            <person name="Wortman J."/>
            <person name="Nusbaum C."/>
            <person name="Birren B."/>
        </authorList>
    </citation>
    <scope>NUCLEOTIDE SEQUENCE [LARGE SCALE GENOMIC DNA]</scope>
    <source>
        <strain evidence="3 4">ATCC 49717</strain>
    </source>
</reference>
<keyword evidence="4" id="KW-1185">Reference proteome</keyword>
<dbReference type="AlphaFoldDB" id="K8PFC4"/>
<sequence>MTAYRSIALLAAATFVLHAADVRAQGAFPAPLPGQAAPAPASNASPFPPVNSAPATSPFPPVNGATAAPVGPQPSPSAFSTGAPPVGGGGFGGPPQQQAGPPPGAEECQKGFLPLRADVEAKGKLVQAAGKRKATPQEACKLIGNFVQADAKMIKFVDANAQKCGIPPQVGEQMKKGHANYTQLQQRVCSAAQQQQAGPAGPSLSEALGSATLPEAKPSKRGGSTFDTLNGNVLTR</sequence>
<protein>
    <submittedName>
        <fullName evidence="3">Uncharacterized protein</fullName>
    </submittedName>
</protein>
<feature type="signal peptide" evidence="2">
    <location>
        <begin position="1"/>
        <end position="19"/>
    </location>
</feature>
<accession>K8PFC4</accession>
<evidence type="ECO:0000313" key="3">
    <source>
        <dbReference type="EMBL" id="EKS37098.1"/>
    </source>
</evidence>
<feature type="region of interest" description="Disordered" evidence="1">
    <location>
        <begin position="192"/>
        <end position="236"/>
    </location>
</feature>
<dbReference type="PATRIC" id="fig|883078.3.peg.3637"/>
<organism evidence="3 4">
    <name type="scientific">Afipia broomeae ATCC 49717</name>
    <dbReference type="NCBI Taxonomy" id="883078"/>
    <lineage>
        <taxon>Bacteria</taxon>
        <taxon>Pseudomonadati</taxon>
        <taxon>Pseudomonadota</taxon>
        <taxon>Alphaproteobacteria</taxon>
        <taxon>Hyphomicrobiales</taxon>
        <taxon>Nitrobacteraceae</taxon>
        <taxon>Afipia</taxon>
    </lineage>
</organism>
<dbReference type="eggNOG" id="ENOG502ZIBH">
    <property type="taxonomic scope" value="Bacteria"/>
</dbReference>
<gene>
    <name evidence="3" type="ORF">HMPREF9695_03516</name>
</gene>
<evidence type="ECO:0000313" key="4">
    <source>
        <dbReference type="Proteomes" id="UP000001096"/>
    </source>
</evidence>
<feature type="compositionally biased region" description="Polar residues" evidence="1">
    <location>
        <begin position="225"/>
        <end position="236"/>
    </location>
</feature>
<keyword evidence="2" id="KW-0732">Signal</keyword>
<comment type="caution">
    <text evidence="3">The sequence shown here is derived from an EMBL/GenBank/DDBJ whole genome shotgun (WGS) entry which is preliminary data.</text>
</comment>
<dbReference type="EMBL" id="AGWX01000004">
    <property type="protein sequence ID" value="EKS37098.1"/>
    <property type="molecule type" value="Genomic_DNA"/>
</dbReference>
<evidence type="ECO:0000256" key="1">
    <source>
        <dbReference type="SAM" id="MobiDB-lite"/>
    </source>
</evidence>
<dbReference type="Proteomes" id="UP000001096">
    <property type="component" value="Unassembled WGS sequence"/>
</dbReference>
<proteinExistence type="predicted"/>
<dbReference type="RefSeq" id="WP_006022225.1">
    <property type="nucleotide sequence ID" value="NZ_KB375283.1"/>
</dbReference>
<name>K8PFC4_9BRAD</name>
<feature type="compositionally biased region" description="Low complexity" evidence="1">
    <location>
        <begin position="34"/>
        <end position="45"/>
    </location>
</feature>